<reference evidence="1 2" key="1">
    <citation type="submission" date="2019-02" db="EMBL/GenBank/DDBJ databases">
        <title>Genomic Encyclopedia of Archaeal and Bacterial Type Strains, Phase II (KMG-II): from individual species to whole genera.</title>
        <authorList>
            <person name="Goeker M."/>
        </authorList>
    </citation>
    <scope>NUCLEOTIDE SEQUENCE [LARGE SCALE GENOMIC DNA]</scope>
    <source>
        <strain evidence="1 2">DSM 21411</strain>
    </source>
</reference>
<organism evidence="1 2">
    <name type="scientific">Cecembia calidifontis</name>
    <dbReference type="NCBI Taxonomy" id="1187080"/>
    <lineage>
        <taxon>Bacteria</taxon>
        <taxon>Pseudomonadati</taxon>
        <taxon>Bacteroidota</taxon>
        <taxon>Cytophagia</taxon>
        <taxon>Cytophagales</taxon>
        <taxon>Cyclobacteriaceae</taxon>
        <taxon>Cecembia</taxon>
    </lineage>
</organism>
<dbReference type="Proteomes" id="UP000292209">
    <property type="component" value="Unassembled WGS sequence"/>
</dbReference>
<accession>A0A4Q7P855</accession>
<comment type="caution">
    <text evidence="1">The sequence shown here is derived from an EMBL/GenBank/DDBJ whole genome shotgun (WGS) entry which is preliminary data.</text>
</comment>
<gene>
    <name evidence="1" type="ORF">BC751_1858</name>
</gene>
<protein>
    <submittedName>
        <fullName evidence="1">Uncharacterized protein</fullName>
    </submittedName>
</protein>
<dbReference type="EMBL" id="SGXG01000001">
    <property type="protein sequence ID" value="RZS96291.1"/>
    <property type="molecule type" value="Genomic_DNA"/>
</dbReference>
<keyword evidence="2" id="KW-1185">Reference proteome</keyword>
<proteinExistence type="predicted"/>
<dbReference type="AlphaFoldDB" id="A0A4Q7P855"/>
<name>A0A4Q7P855_9BACT</name>
<evidence type="ECO:0000313" key="1">
    <source>
        <dbReference type="EMBL" id="RZS96291.1"/>
    </source>
</evidence>
<evidence type="ECO:0000313" key="2">
    <source>
        <dbReference type="Proteomes" id="UP000292209"/>
    </source>
</evidence>
<sequence length="67" mass="7713">MLTPFYLALSGINKYYTSTRLSKLKGYFLLSLFVLIQKVTKKIKTTESYQPARLEPARSVVIPPLIY</sequence>